<dbReference type="PANTHER" id="PTHR33695:SF1">
    <property type="entry name" value="LIPOPROTEIN SIGNAL PEPTIDASE"/>
    <property type="match status" value="1"/>
</dbReference>
<dbReference type="GO" id="GO:0006508">
    <property type="term" value="P:proteolysis"/>
    <property type="evidence" value="ECO:0007669"/>
    <property type="project" value="UniProtKB-KW"/>
</dbReference>
<evidence type="ECO:0000256" key="3">
    <source>
        <dbReference type="ARBA" id="ARBA00022670"/>
    </source>
</evidence>
<dbReference type="InterPro" id="IPR001872">
    <property type="entry name" value="Peptidase_A8"/>
</dbReference>
<gene>
    <name evidence="9 12" type="primary">lspA</name>
    <name evidence="12" type="ORF">IAB31_02250</name>
</gene>
<evidence type="ECO:0000256" key="2">
    <source>
        <dbReference type="ARBA" id="ARBA00022475"/>
    </source>
</evidence>
<keyword evidence="3 9" id="KW-0645">Protease</keyword>
<evidence type="ECO:0000256" key="9">
    <source>
        <dbReference type="HAMAP-Rule" id="MF_00161"/>
    </source>
</evidence>
<comment type="subcellular location">
    <subcellularLocation>
        <location evidence="9">Cell membrane</location>
        <topology evidence="9">Multi-pass membrane protein</topology>
    </subcellularLocation>
</comment>
<accession>A0A9D1AAL3</accession>
<feature type="active site" evidence="9">
    <location>
        <position position="136"/>
    </location>
</feature>
<dbReference type="EC" id="3.4.23.36" evidence="9"/>
<evidence type="ECO:0000256" key="4">
    <source>
        <dbReference type="ARBA" id="ARBA00022692"/>
    </source>
</evidence>
<keyword evidence="6 9" id="KW-0378">Hydrolase</keyword>
<reference evidence="12" key="1">
    <citation type="submission" date="2020-10" db="EMBL/GenBank/DDBJ databases">
        <authorList>
            <person name="Gilroy R."/>
        </authorList>
    </citation>
    <scope>NUCLEOTIDE SEQUENCE</scope>
    <source>
        <strain evidence="12">ChiSjej4B22-8148</strain>
    </source>
</reference>
<evidence type="ECO:0000256" key="11">
    <source>
        <dbReference type="SAM" id="SignalP"/>
    </source>
</evidence>
<proteinExistence type="inferred from homology"/>
<feature type="chain" id="PRO_5039351495" description="Lipoprotein signal peptidase" evidence="11">
    <location>
        <begin position="24"/>
        <end position="182"/>
    </location>
</feature>
<dbReference type="Proteomes" id="UP000886757">
    <property type="component" value="Unassembled WGS sequence"/>
</dbReference>
<comment type="caution">
    <text evidence="12">The sequence shown here is derived from an EMBL/GenBank/DDBJ whole genome shotgun (WGS) entry which is preliminary data.</text>
</comment>
<name>A0A9D1AAL3_9FIRM</name>
<evidence type="ECO:0000256" key="1">
    <source>
        <dbReference type="ARBA" id="ARBA00006139"/>
    </source>
</evidence>
<dbReference type="PANTHER" id="PTHR33695">
    <property type="entry name" value="LIPOPROTEIN SIGNAL PEPTIDASE"/>
    <property type="match status" value="1"/>
</dbReference>
<dbReference type="AlphaFoldDB" id="A0A9D1AAL3"/>
<comment type="function">
    <text evidence="9">This protein specifically catalyzes the removal of signal peptides from prolipoproteins.</text>
</comment>
<dbReference type="HAMAP" id="MF_00161">
    <property type="entry name" value="LspA"/>
    <property type="match status" value="1"/>
</dbReference>
<comment type="caution">
    <text evidence="9">Lacks conserved residue(s) required for the propagation of feature annotation.</text>
</comment>
<keyword evidence="7 9" id="KW-1133">Transmembrane helix</keyword>
<feature type="transmembrane region" description="Helical" evidence="9">
    <location>
        <begin position="63"/>
        <end position="82"/>
    </location>
</feature>
<comment type="pathway">
    <text evidence="9">Protein modification; lipoprotein biosynthesis (signal peptide cleavage).</text>
</comment>
<organism evidence="12 13">
    <name type="scientific">Candidatus Choladousia intestinavium</name>
    <dbReference type="NCBI Taxonomy" id="2840727"/>
    <lineage>
        <taxon>Bacteria</taxon>
        <taxon>Bacillati</taxon>
        <taxon>Bacillota</taxon>
        <taxon>Clostridia</taxon>
        <taxon>Lachnospirales</taxon>
        <taxon>Lachnospiraceae</taxon>
        <taxon>Lachnospiraceae incertae sedis</taxon>
        <taxon>Candidatus Choladousia</taxon>
    </lineage>
</organism>
<evidence type="ECO:0000313" key="13">
    <source>
        <dbReference type="Proteomes" id="UP000886757"/>
    </source>
</evidence>
<dbReference type="GO" id="GO:0004190">
    <property type="term" value="F:aspartic-type endopeptidase activity"/>
    <property type="evidence" value="ECO:0007669"/>
    <property type="project" value="UniProtKB-UniRule"/>
</dbReference>
<keyword evidence="5 9" id="KW-0064">Aspartyl protease</keyword>
<dbReference type="PRINTS" id="PR00781">
    <property type="entry name" value="LIPOSIGPTASE"/>
</dbReference>
<evidence type="ECO:0000256" key="6">
    <source>
        <dbReference type="ARBA" id="ARBA00022801"/>
    </source>
</evidence>
<feature type="active site" evidence="9">
    <location>
        <position position="120"/>
    </location>
</feature>
<dbReference type="EMBL" id="DVGK01000031">
    <property type="protein sequence ID" value="HIR12728.1"/>
    <property type="molecule type" value="Genomic_DNA"/>
</dbReference>
<evidence type="ECO:0000256" key="8">
    <source>
        <dbReference type="ARBA" id="ARBA00023136"/>
    </source>
</evidence>
<comment type="similarity">
    <text evidence="1 9 10">Belongs to the peptidase A8 family.</text>
</comment>
<dbReference type="GO" id="GO:0005886">
    <property type="term" value="C:plasma membrane"/>
    <property type="evidence" value="ECO:0007669"/>
    <property type="project" value="UniProtKB-SubCell"/>
</dbReference>
<keyword evidence="4 9" id="KW-0812">Transmembrane</keyword>
<dbReference type="NCBIfam" id="TIGR00077">
    <property type="entry name" value="lspA"/>
    <property type="match status" value="1"/>
</dbReference>
<dbReference type="Pfam" id="PF01252">
    <property type="entry name" value="Peptidase_A8"/>
    <property type="match status" value="1"/>
</dbReference>
<comment type="catalytic activity">
    <reaction evidence="9">
        <text>Release of signal peptides from bacterial membrane prolipoproteins. Hydrolyzes -Xaa-Yaa-Zaa-|-(S,diacylglyceryl)Cys-, in which Xaa is hydrophobic (preferably Leu), and Yaa (Ala or Ser) and Zaa (Gly or Ala) have small, neutral side chains.</text>
        <dbReference type="EC" id="3.4.23.36"/>
    </reaction>
</comment>
<keyword evidence="11" id="KW-0732">Signal</keyword>
<keyword evidence="8 9" id="KW-0472">Membrane</keyword>
<evidence type="ECO:0000313" key="12">
    <source>
        <dbReference type="EMBL" id="HIR12728.1"/>
    </source>
</evidence>
<evidence type="ECO:0000256" key="7">
    <source>
        <dbReference type="ARBA" id="ARBA00022989"/>
    </source>
</evidence>
<sequence length="182" mass="20278">MKKIKSILSGCLGLLFLLGADQASKYWAVENLKGSAGIPVVPGVFEFYYLENDGAAFGMLDKIQGVFILTAVLILLLCLYTFLRLPEDRRYRPLKILCVVIGAGAAGNMLDRLMFGYVIDFLYVSLIDFPVFNLADCYICIGVAVFALLFLTYYKNDSFAFLLPGKKGEEERIGGRRNDGER</sequence>
<reference evidence="12" key="2">
    <citation type="journal article" date="2021" name="PeerJ">
        <title>Extensive microbial diversity within the chicken gut microbiome revealed by metagenomics and culture.</title>
        <authorList>
            <person name="Gilroy R."/>
            <person name="Ravi A."/>
            <person name="Getino M."/>
            <person name="Pursley I."/>
            <person name="Horton D.L."/>
            <person name="Alikhan N.F."/>
            <person name="Baker D."/>
            <person name="Gharbi K."/>
            <person name="Hall N."/>
            <person name="Watson M."/>
            <person name="Adriaenssens E.M."/>
            <person name="Foster-Nyarko E."/>
            <person name="Jarju S."/>
            <person name="Secka A."/>
            <person name="Antonio M."/>
            <person name="Oren A."/>
            <person name="Chaudhuri R.R."/>
            <person name="La Ragione R."/>
            <person name="Hildebrand F."/>
            <person name="Pallen M.J."/>
        </authorList>
    </citation>
    <scope>NUCLEOTIDE SEQUENCE</scope>
    <source>
        <strain evidence="12">ChiSjej4B22-8148</strain>
    </source>
</reference>
<feature type="transmembrane region" description="Helical" evidence="9">
    <location>
        <begin position="94"/>
        <end position="119"/>
    </location>
</feature>
<feature type="signal peptide" evidence="11">
    <location>
        <begin position="1"/>
        <end position="23"/>
    </location>
</feature>
<protein>
    <recommendedName>
        <fullName evidence="9">Lipoprotein signal peptidase</fullName>
        <ecNumber evidence="9">3.4.23.36</ecNumber>
    </recommendedName>
    <alternativeName>
        <fullName evidence="9">Prolipoprotein signal peptidase</fullName>
    </alternativeName>
    <alternativeName>
        <fullName evidence="9">Signal peptidase II</fullName>
        <shortName evidence="9">SPase II</shortName>
    </alternativeName>
</protein>
<evidence type="ECO:0000256" key="5">
    <source>
        <dbReference type="ARBA" id="ARBA00022750"/>
    </source>
</evidence>
<feature type="transmembrane region" description="Helical" evidence="9">
    <location>
        <begin position="131"/>
        <end position="154"/>
    </location>
</feature>
<keyword evidence="2 9" id="KW-1003">Cell membrane</keyword>
<evidence type="ECO:0000256" key="10">
    <source>
        <dbReference type="RuleBase" id="RU004181"/>
    </source>
</evidence>